<dbReference type="RefSeq" id="WP_307295443.1">
    <property type="nucleotide sequence ID" value="NZ_JAUSXV010000001.1"/>
</dbReference>
<gene>
    <name evidence="2" type="ORF">QFZ53_001700</name>
</gene>
<organism evidence="2 3">
    <name type="scientific">Microbacterium natoriense</name>
    <dbReference type="NCBI Taxonomy" id="284570"/>
    <lineage>
        <taxon>Bacteria</taxon>
        <taxon>Bacillati</taxon>
        <taxon>Actinomycetota</taxon>
        <taxon>Actinomycetes</taxon>
        <taxon>Micrococcales</taxon>
        <taxon>Microbacteriaceae</taxon>
        <taxon>Microbacterium</taxon>
    </lineage>
</organism>
<feature type="region of interest" description="Disordered" evidence="1">
    <location>
        <begin position="481"/>
        <end position="532"/>
    </location>
</feature>
<dbReference type="Proteomes" id="UP001244427">
    <property type="component" value="Unassembled WGS sequence"/>
</dbReference>
<evidence type="ECO:0000313" key="2">
    <source>
        <dbReference type="EMBL" id="MDQ0647504.1"/>
    </source>
</evidence>
<keyword evidence="3" id="KW-1185">Reference proteome</keyword>
<evidence type="ECO:0000313" key="3">
    <source>
        <dbReference type="Proteomes" id="UP001244427"/>
    </source>
</evidence>
<evidence type="ECO:0000256" key="1">
    <source>
        <dbReference type="SAM" id="MobiDB-lite"/>
    </source>
</evidence>
<reference evidence="2 3" key="1">
    <citation type="submission" date="2023-07" db="EMBL/GenBank/DDBJ databases">
        <title>Comparative genomics of wheat-associated soil bacteria to identify genetic determinants of phenazine resistance.</title>
        <authorList>
            <person name="Mouncey N."/>
        </authorList>
    </citation>
    <scope>NUCLEOTIDE SEQUENCE [LARGE SCALE GENOMIC DNA]</scope>
    <source>
        <strain evidence="2 3">W4I9-1</strain>
    </source>
</reference>
<name>A0AAW8EXV9_9MICO</name>
<proteinExistence type="predicted"/>
<comment type="caution">
    <text evidence="2">The sequence shown here is derived from an EMBL/GenBank/DDBJ whole genome shotgun (WGS) entry which is preliminary data.</text>
</comment>
<accession>A0AAW8EXV9</accession>
<dbReference type="AlphaFoldDB" id="A0AAW8EXV9"/>
<dbReference type="EMBL" id="JAUSXV010000001">
    <property type="protein sequence ID" value="MDQ0647504.1"/>
    <property type="molecule type" value="Genomic_DNA"/>
</dbReference>
<protein>
    <submittedName>
        <fullName evidence="2">Uncharacterized protein</fullName>
    </submittedName>
</protein>
<sequence length="773" mass="82552">MFENEVSNSGGADDGLINPAGFIVRAGDLDTSTITAAASGVAGIGTGVVGAVDSVSTAWTTVKAPGVFETPDAGAVYTLMDPAVAGAADMNGVTSRISSALETYAAELEAIKPDLEDIEQDAWDFRSEALAGYEVTNIEARGWLGSFTTGIDGNPVMMDDSYETTTISWREHDPAVAKNEKLVHRFEAILARVSTAATTCANAIQAELQLVCAAPFDAITAEALANSPEFSTWGAAVSEQRNVTESIGFGLANFGKGIWTGGELITGYDAQTGVRSWDTFWKTVGGLGDFVGSTLAVTNVPFMIAGIASMGTNSPFRDFFTDRINTVASSWGSIVGWDQQAHLAGENGWHKWEEDGIAAATESVANVGTFFIPVANIGKVVVVGTKVGSFVVRGVAGVAEFVIPAGSHLVTGVVKVVELTSTGVKTGFRGLIDAIRDTHINVTVKPTTVPGTLNTTLDITHLDTPVKPGTAVSDALGLETVRPEPLTGGDGSGTTSHEVKPPRVINGSDPVSVPETVGPSHAPESYTSEQRAEAWENAWRNEDGVRVDPRTGAPLVEFNRAGGAGWEMRWVPEWNEWVAFNKGDGWGTTPRPIPPEFDVDLTRASQYASNDVHYPGEYPPHTPDATYTKGSDESGWAPVNRGDDKPWMHAQEQISGILRDDNGHLLEWHQVDPDTSRIVEFDGHTWRGGPPPVEVFLEVKDGYSILHWAPESLRALSQAESIVDQIGRQLDSLPNGAILEWHVTDPWGAAAIRRILLENQIVDVEVVYTPRIG</sequence>